<dbReference type="HOGENOM" id="CLU_031481_6_0_1"/>
<evidence type="ECO:0000256" key="1">
    <source>
        <dbReference type="SAM" id="MobiDB-lite"/>
    </source>
</evidence>
<evidence type="ECO:0000313" key="3">
    <source>
        <dbReference type="Proteomes" id="UP000053647"/>
    </source>
</evidence>
<reference evidence="2 3" key="1">
    <citation type="submission" date="2014-06" db="EMBL/GenBank/DDBJ databases">
        <authorList>
            <consortium name="DOE Joint Genome Institute"/>
            <person name="Kuo A."/>
            <person name="Kohler A."/>
            <person name="Nagy L.G."/>
            <person name="Floudas D."/>
            <person name="Copeland A."/>
            <person name="Barry K.W."/>
            <person name="Cichocki N."/>
            <person name="Veneault-Fourrey C."/>
            <person name="LaButti K."/>
            <person name="Lindquist E.A."/>
            <person name="Lipzen A."/>
            <person name="Lundell T."/>
            <person name="Morin E."/>
            <person name="Murat C."/>
            <person name="Sun H."/>
            <person name="Tunlid A."/>
            <person name="Henrissat B."/>
            <person name="Grigoriev I.V."/>
            <person name="Hibbett D.S."/>
            <person name="Martin F."/>
            <person name="Nordberg H.P."/>
            <person name="Cantor M.N."/>
            <person name="Hua S.X."/>
        </authorList>
    </citation>
    <scope>NUCLEOTIDE SEQUENCE [LARGE SCALE GENOMIC DNA]</scope>
    <source>
        <strain evidence="2 3">ATCC 200175</strain>
    </source>
</reference>
<gene>
    <name evidence="2" type="ORF">PAXINDRAFT_82912</name>
</gene>
<dbReference type="OrthoDB" id="3222645at2759"/>
<reference evidence="3" key="2">
    <citation type="submission" date="2015-01" db="EMBL/GenBank/DDBJ databases">
        <title>Evolutionary Origins and Diversification of the Mycorrhizal Mutualists.</title>
        <authorList>
            <consortium name="DOE Joint Genome Institute"/>
            <consortium name="Mycorrhizal Genomics Consortium"/>
            <person name="Kohler A."/>
            <person name="Kuo A."/>
            <person name="Nagy L.G."/>
            <person name="Floudas D."/>
            <person name="Copeland A."/>
            <person name="Barry K.W."/>
            <person name="Cichocki N."/>
            <person name="Veneault-Fourrey C."/>
            <person name="LaButti K."/>
            <person name="Lindquist E.A."/>
            <person name="Lipzen A."/>
            <person name="Lundell T."/>
            <person name="Morin E."/>
            <person name="Murat C."/>
            <person name="Riley R."/>
            <person name="Ohm R."/>
            <person name="Sun H."/>
            <person name="Tunlid A."/>
            <person name="Henrissat B."/>
            <person name="Grigoriev I.V."/>
            <person name="Hibbett D.S."/>
            <person name="Martin F."/>
        </authorList>
    </citation>
    <scope>NUCLEOTIDE SEQUENCE [LARGE SCALE GENOMIC DNA]</scope>
    <source>
        <strain evidence="3">ATCC 200175</strain>
    </source>
</reference>
<dbReference type="AlphaFoldDB" id="A0A0C9STX5"/>
<keyword evidence="3" id="KW-1185">Reference proteome</keyword>
<evidence type="ECO:0000313" key="2">
    <source>
        <dbReference type="EMBL" id="KIJ12394.1"/>
    </source>
</evidence>
<dbReference type="Proteomes" id="UP000053647">
    <property type="component" value="Unassembled WGS sequence"/>
</dbReference>
<sequence>MLRRQAQQLEHASNESKRIRKEKDALIEGWKTNSQQQAQHIEHLSAEREKLRKEWETKAANLTAEIEKLKLTQSKQSEDTKAALAEVNRDRRLTHSELHKARQTLYMYTFELKGAQSFLTTADTFSSSEVTNTLQRLNAEVLQGTAFMAESMVELFVPSMTKLDSKTDNQVAGGKRLSVVIGGAIVYFLGTKKHKDDPILIQIAFQAYLTYFLRWIAAAWIIGGKEDHNRFIDTIYQNVREQEAQAIAGRWRALTLAHVPNTRFDELQLTSQMATKAISGLSDILLAAGCTAPKSDIVSGLSSKFTDKISLLVSLAIRVNKIIGEDVTSGDFEVLAVPPATAFDGATMEDSYDESSPSARGGTMPKVLCATDLGLRKKTRVGMVGEKEKQWEIKMLLKPKVALKSVVDIMDE</sequence>
<feature type="region of interest" description="Disordered" evidence="1">
    <location>
        <begin position="1"/>
        <end position="25"/>
    </location>
</feature>
<protein>
    <submittedName>
        <fullName evidence="2">Uncharacterized protein</fullName>
    </submittedName>
</protein>
<proteinExistence type="predicted"/>
<name>A0A0C9STX5_PAXIN</name>
<feature type="compositionally biased region" description="Basic and acidic residues" evidence="1">
    <location>
        <begin position="12"/>
        <end position="25"/>
    </location>
</feature>
<organism evidence="2 3">
    <name type="scientific">Paxillus involutus ATCC 200175</name>
    <dbReference type="NCBI Taxonomy" id="664439"/>
    <lineage>
        <taxon>Eukaryota</taxon>
        <taxon>Fungi</taxon>
        <taxon>Dikarya</taxon>
        <taxon>Basidiomycota</taxon>
        <taxon>Agaricomycotina</taxon>
        <taxon>Agaricomycetes</taxon>
        <taxon>Agaricomycetidae</taxon>
        <taxon>Boletales</taxon>
        <taxon>Paxilineae</taxon>
        <taxon>Paxillaceae</taxon>
        <taxon>Paxillus</taxon>
    </lineage>
</organism>
<accession>A0A0C9STX5</accession>
<feature type="compositionally biased region" description="Polar residues" evidence="1">
    <location>
        <begin position="1"/>
        <end position="11"/>
    </location>
</feature>
<dbReference type="EMBL" id="KN819364">
    <property type="protein sequence ID" value="KIJ12394.1"/>
    <property type="molecule type" value="Genomic_DNA"/>
</dbReference>